<feature type="domain" description="C2H2-type" evidence="9">
    <location>
        <begin position="181"/>
        <end position="208"/>
    </location>
</feature>
<evidence type="ECO:0000256" key="1">
    <source>
        <dbReference type="ARBA" id="ARBA00004123"/>
    </source>
</evidence>
<proteinExistence type="predicted"/>
<reference evidence="10" key="1">
    <citation type="submission" date="2022-07" db="EMBL/GenBank/DDBJ databases">
        <title>Phylogenomic reconstructions and comparative analyses of Kickxellomycotina fungi.</title>
        <authorList>
            <person name="Reynolds N.K."/>
            <person name="Stajich J.E."/>
            <person name="Barry K."/>
            <person name="Grigoriev I.V."/>
            <person name="Crous P."/>
            <person name="Smith M.E."/>
        </authorList>
    </citation>
    <scope>NUCLEOTIDE SEQUENCE</scope>
    <source>
        <strain evidence="10">RSA 567</strain>
    </source>
</reference>
<dbReference type="Pfam" id="PF00096">
    <property type="entry name" value="zf-C2H2"/>
    <property type="match status" value="2"/>
</dbReference>
<comment type="caution">
    <text evidence="10">The sequence shown here is derived from an EMBL/GenBank/DDBJ whole genome shotgun (WGS) entry which is preliminary data.</text>
</comment>
<dbReference type="GO" id="GO:0000981">
    <property type="term" value="F:DNA-binding transcription factor activity, RNA polymerase II-specific"/>
    <property type="evidence" value="ECO:0007669"/>
    <property type="project" value="TreeGrafter"/>
</dbReference>
<feature type="compositionally biased region" description="Polar residues" evidence="8">
    <location>
        <begin position="237"/>
        <end position="252"/>
    </location>
</feature>
<dbReference type="InterPro" id="IPR013087">
    <property type="entry name" value="Znf_C2H2_type"/>
</dbReference>
<accession>A0A9W8B7H1</accession>
<sequence length="685" mass="72817">MGVDGRSSNSHSYPLVSDSTTAPPPLAPASTASASLGSAAPHPSPFPAPAAHSSGPLPMSSMSLELPPLSEAFSRAAPLTSPGPHSAPVGPMTPRALAAHQHSPRWAGMHDRGDPLPVSEAYTGQRRTSHPARLPSGAESHDKSPSGPSDKVYTCNQCSMTFQRFHNLKSHKLTHSQERPYACTTCGSNFRRQHDLKRHMKGHTGERPYTCHRCGRSFARMDALNRHRRAENGHACSMNQRLNRQSAATPSRKSFDQAALAAGDAGPEAVSPPHQATGLGEGATDATSMAVQTSPHYQPLPHSPTDHAPRLAQLSINTLLAASSHSGAGHLPPGSSDTGHTTPGEPMAMYRSAPVLPESVHTDEANHLKAPFSRHRPSASLSAVVASPMESTHHHTQALLFRPVQRLEHAGPSTKSHGHASHPYRSPPPLVPSHQPPRSPDHRGLRWPPLSATDPRPSYHPPWEKDASAQGHQATPSPSHQPLNPSAMGSRRLSDGKGVALPSLANLVSLPQVSGVEPQGDRSMRVSTDWPQPGSGSRATGVYPAAPVTNTAAASGRGDGGTVVVGRLQAEIDRLHRYIGALQTKLDQAHIPYQQLSPMLERTDSAVYSGAGASPRLYGARSTDHHGGHERHRGATDSTAAQEPPVKSPRLTMASPPGYLRSGLEANRAPAMAHSQPDSQYFRPM</sequence>
<dbReference type="PANTHER" id="PTHR23226">
    <property type="entry name" value="ZINC FINGER AND SCAN DOMAIN-CONTAINING"/>
    <property type="match status" value="1"/>
</dbReference>
<feature type="region of interest" description="Disordered" evidence="8">
    <location>
        <begin position="232"/>
        <end position="285"/>
    </location>
</feature>
<evidence type="ECO:0000313" key="10">
    <source>
        <dbReference type="EMBL" id="KAJ1985122.1"/>
    </source>
</evidence>
<dbReference type="GO" id="GO:0005634">
    <property type="term" value="C:nucleus"/>
    <property type="evidence" value="ECO:0007669"/>
    <property type="project" value="UniProtKB-SubCell"/>
</dbReference>
<feature type="region of interest" description="Disordered" evidence="8">
    <location>
        <begin position="324"/>
        <end position="349"/>
    </location>
</feature>
<evidence type="ECO:0000256" key="3">
    <source>
        <dbReference type="ARBA" id="ARBA00022737"/>
    </source>
</evidence>
<feature type="region of interest" description="Disordered" evidence="8">
    <location>
        <begin position="410"/>
        <end position="497"/>
    </location>
</feature>
<dbReference type="EMBL" id="JANBQB010000004">
    <property type="protein sequence ID" value="KAJ1985122.1"/>
    <property type="molecule type" value="Genomic_DNA"/>
</dbReference>
<dbReference type="Pfam" id="PF13912">
    <property type="entry name" value="zf-C2H2_6"/>
    <property type="match status" value="1"/>
</dbReference>
<dbReference type="PANTHER" id="PTHR23226:SF416">
    <property type="entry name" value="FI01424P"/>
    <property type="match status" value="1"/>
</dbReference>
<evidence type="ECO:0000256" key="8">
    <source>
        <dbReference type="SAM" id="MobiDB-lite"/>
    </source>
</evidence>
<feature type="compositionally biased region" description="Pro residues" evidence="8">
    <location>
        <begin position="425"/>
        <end position="438"/>
    </location>
</feature>
<name>A0A9W8B7H1_9FUNG</name>
<evidence type="ECO:0000256" key="2">
    <source>
        <dbReference type="ARBA" id="ARBA00022723"/>
    </source>
</evidence>
<feature type="domain" description="C2H2-type" evidence="9">
    <location>
        <begin position="209"/>
        <end position="235"/>
    </location>
</feature>
<dbReference type="Gene3D" id="3.30.160.60">
    <property type="entry name" value="Classic Zinc Finger"/>
    <property type="match status" value="3"/>
</dbReference>
<evidence type="ECO:0000256" key="4">
    <source>
        <dbReference type="ARBA" id="ARBA00022771"/>
    </source>
</evidence>
<feature type="compositionally biased region" description="Polar residues" evidence="8">
    <location>
        <begin position="525"/>
        <end position="538"/>
    </location>
</feature>
<comment type="subcellular location">
    <subcellularLocation>
        <location evidence="1">Nucleus</location>
    </subcellularLocation>
</comment>
<feature type="compositionally biased region" description="Low complexity" evidence="8">
    <location>
        <begin position="28"/>
        <end position="41"/>
    </location>
</feature>
<feature type="compositionally biased region" description="Polar residues" evidence="8">
    <location>
        <begin position="1"/>
        <end position="12"/>
    </location>
</feature>
<dbReference type="GO" id="GO:0008270">
    <property type="term" value="F:zinc ion binding"/>
    <property type="evidence" value="ECO:0007669"/>
    <property type="project" value="UniProtKB-KW"/>
</dbReference>
<dbReference type="OrthoDB" id="8922241at2759"/>
<feature type="compositionally biased region" description="Low complexity" evidence="8">
    <location>
        <begin position="258"/>
        <end position="269"/>
    </location>
</feature>
<dbReference type="InterPro" id="IPR036236">
    <property type="entry name" value="Znf_C2H2_sf"/>
</dbReference>
<keyword evidence="6" id="KW-0539">Nucleus</keyword>
<dbReference type="GO" id="GO:0005694">
    <property type="term" value="C:chromosome"/>
    <property type="evidence" value="ECO:0007669"/>
    <property type="project" value="UniProtKB-ARBA"/>
</dbReference>
<dbReference type="GO" id="GO:0000978">
    <property type="term" value="F:RNA polymerase II cis-regulatory region sequence-specific DNA binding"/>
    <property type="evidence" value="ECO:0007669"/>
    <property type="project" value="TreeGrafter"/>
</dbReference>
<dbReference type="FunFam" id="3.30.160.60:FF:001666">
    <property type="entry name" value="MDS1 and EVI1 complex locus"/>
    <property type="match status" value="1"/>
</dbReference>
<organism evidence="10 11">
    <name type="scientific">Dimargaris verticillata</name>
    <dbReference type="NCBI Taxonomy" id="2761393"/>
    <lineage>
        <taxon>Eukaryota</taxon>
        <taxon>Fungi</taxon>
        <taxon>Fungi incertae sedis</taxon>
        <taxon>Zoopagomycota</taxon>
        <taxon>Kickxellomycotina</taxon>
        <taxon>Dimargaritomycetes</taxon>
        <taxon>Dimargaritales</taxon>
        <taxon>Dimargaritaceae</taxon>
        <taxon>Dimargaris</taxon>
    </lineage>
</organism>
<keyword evidence="11" id="KW-1185">Reference proteome</keyword>
<protein>
    <recommendedName>
        <fullName evidence="9">C2H2-type domain-containing protein</fullName>
    </recommendedName>
</protein>
<evidence type="ECO:0000256" key="7">
    <source>
        <dbReference type="PROSITE-ProRule" id="PRU00042"/>
    </source>
</evidence>
<feature type="compositionally biased region" description="Low complexity" evidence="8">
    <location>
        <begin position="49"/>
        <end position="71"/>
    </location>
</feature>
<dbReference type="GO" id="GO:0045893">
    <property type="term" value="P:positive regulation of DNA-templated transcription"/>
    <property type="evidence" value="ECO:0007669"/>
    <property type="project" value="UniProtKB-ARBA"/>
</dbReference>
<dbReference type="SMART" id="SM00355">
    <property type="entry name" value="ZnF_C2H2"/>
    <property type="match status" value="3"/>
</dbReference>
<feature type="compositionally biased region" description="Polar residues" evidence="8">
    <location>
        <begin position="470"/>
        <end position="484"/>
    </location>
</feature>
<keyword evidence="2" id="KW-0479">Metal-binding</keyword>
<dbReference type="SUPFAM" id="SSF57667">
    <property type="entry name" value="beta-beta-alpha zinc fingers"/>
    <property type="match status" value="2"/>
</dbReference>
<evidence type="ECO:0000256" key="6">
    <source>
        <dbReference type="ARBA" id="ARBA00023242"/>
    </source>
</evidence>
<dbReference type="PROSITE" id="PS00028">
    <property type="entry name" value="ZINC_FINGER_C2H2_1"/>
    <property type="match status" value="2"/>
</dbReference>
<evidence type="ECO:0000256" key="5">
    <source>
        <dbReference type="ARBA" id="ARBA00022833"/>
    </source>
</evidence>
<evidence type="ECO:0000259" key="9">
    <source>
        <dbReference type="PROSITE" id="PS50157"/>
    </source>
</evidence>
<gene>
    <name evidence="10" type="ORF">H4R34_000199</name>
</gene>
<keyword evidence="4 7" id="KW-0863">Zinc-finger</keyword>
<dbReference type="Proteomes" id="UP001151582">
    <property type="component" value="Unassembled WGS sequence"/>
</dbReference>
<dbReference type="PROSITE" id="PS50157">
    <property type="entry name" value="ZINC_FINGER_C2H2_2"/>
    <property type="match status" value="3"/>
</dbReference>
<evidence type="ECO:0000313" key="11">
    <source>
        <dbReference type="Proteomes" id="UP001151582"/>
    </source>
</evidence>
<feature type="domain" description="C2H2-type" evidence="9">
    <location>
        <begin position="153"/>
        <end position="180"/>
    </location>
</feature>
<keyword evidence="3" id="KW-0677">Repeat</keyword>
<feature type="region of interest" description="Disordered" evidence="8">
    <location>
        <begin position="1"/>
        <end position="150"/>
    </location>
</feature>
<keyword evidence="5" id="KW-0862">Zinc</keyword>
<dbReference type="AlphaFoldDB" id="A0A9W8B7H1"/>
<feature type="region of interest" description="Disordered" evidence="8">
    <location>
        <begin position="618"/>
        <end position="685"/>
    </location>
</feature>
<dbReference type="FunFam" id="3.30.160.60:FF:001732">
    <property type="entry name" value="Zgc:162936"/>
    <property type="match status" value="1"/>
</dbReference>
<feature type="region of interest" description="Disordered" evidence="8">
    <location>
        <begin position="512"/>
        <end position="543"/>
    </location>
</feature>